<sequence length="190" mass="20574">MTFFWLFVTFFQIGLFGFGGGYGMLSLIQHEVVSSRHWMSAGEFTDIVAISQMTPGPIGINTATYAGYTALQNEGASPFLCVLGSCTATFALVFPTLVLMLIISRYLMKYKDNASVQLVLSSLRPAVVGLLAAATLLLMTKENFGSFSEDAFGFVVSVGLFVFTFVGTKFLKISPIKMIVVSALLGLLLF</sequence>
<organism evidence="8 9">
    <name type="scientific">Fibrobacter intestinalis</name>
    <dbReference type="NCBI Taxonomy" id="28122"/>
    <lineage>
        <taxon>Bacteria</taxon>
        <taxon>Pseudomonadati</taxon>
        <taxon>Fibrobacterota</taxon>
        <taxon>Fibrobacteria</taxon>
        <taxon>Fibrobacterales</taxon>
        <taxon>Fibrobacteraceae</taxon>
        <taxon>Fibrobacter</taxon>
    </lineage>
</organism>
<feature type="transmembrane region" description="Helical" evidence="7">
    <location>
        <begin position="79"/>
        <end position="103"/>
    </location>
</feature>
<comment type="similarity">
    <text evidence="2">Belongs to the chromate ion transporter (CHR) (TC 2.A.51) family.</text>
</comment>
<name>A0A1M6U1B4_9BACT</name>
<protein>
    <submittedName>
        <fullName evidence="8">Chromate transporter</fullName>
    </submittedName>
</protein>
<dbReference type="GO" id="GO:0015109">
    <property type="term" value="F:chromate transmembrane transporter activity"/>
    <property type="evidence" value="ECO:0007669"/>
    <property type="project" value="InterPro"/>
</dbReference>
<dbReference type="PANTHER" id="PTHR43663">
    <property type="entry name" value="CHROMATE TRANSPORT PROTEIN-RELATED"/>
    <property type="match status" value="1"/>
</dbReference>
<keyword evidence="9" id="KW-1185">Reference proteome</keyword>
<evidence type="ECO:0000256" key="3">
    <source>
        <dbReference type="ARBA" id="ARBA00022475"/>
    </source>
</evidence>
<evidence type="ECO:0000256" key="4">
    <source>
        <dbReference type="ARBA" id="ARBA00022692"/>
    </source>
</evidence>
<keyword evidence="4 7" id="KW-0812">Transmembrane</keyword>
<dbReference type="Pfam" id="PF02417">
    <property type="entry name" value="Chromate_transp"/>
    <property type="match status" value="1"/>
</dbReference>
<accession>A0A1M6U1B4</accession>
<dbReference type="InterPro" id="IPR052518">
    <property type="entry name" value="CHR_Transporter"/>
</dbReference>
<comment type="subcellular location">
    <subcellularLocation>
        <location evidence="1">Cell membrane</location>
        <topology evidence="1">Multi-pass membrane protein</topology>
    </subcellularLocation>
</comment>
<proteinExistence type="inferred from homology"/>
<gene>
    <name evidence="8" type="ORF">SAMN05720469_11210</name>
</gene>
<dbReference type="PANTHER" id="PTHR43663:SF1">
    <property type="entry name" value="CHROMATE TRANSPORTER"/>
    <property type="match status" value="1"/>
</dbReference>
<evidence type="ECO:0000256" key="5">
    <source>
        <dbReference type="ARBA" id="ARBA00022989"/>
    </source>
</evidence>
<evidence type="ECO:0000313" key="9">
    <source>
        <dbReference type="Proteomes" id="UP000184275"/>
    </source>
</evidence>
<feature type="transmembrane region" description="Helical" evidence="7">
    <location>
        <begin position="151"/>
        <end position="167"/>
    </location>
</feature>
<evidence type="ECO:0000256" key="6">
    <source>
        <dbReference type="ARBA" id="ARBA00023136"/>
    </source>
</evidence>
<reference evidence="9" key="1">
    <citation type="submission" date="2016-11" db="EMBL/GenBank/DDBJ databases">
        <authorList>
            <person name="Varghese N."/>
            <person name="Submissions S."/>
        </authorList>
    </citation>
    <scope>NUCLEOTIDE SEQUENCE [LARGE SCALE GENOMIC DNA]</scope>
    <source>
        <strain evidence="9">UWOS</strain>
    </source>
</reference>
<dbReference type="EMBL" id="FRAW01000012">
    <property type="protein sequence ID" value="SHK62986.1"/>
    <property type="molecule type" value="Genomic_DNA"/>
</dbReference>
<dbReference type="RefSeq" id="WP_073303946.1">
    <property type="nucleotide sequence ID" value="NZ_FRAW01000012.1"/>
</dbReference>
<feature type="transmembrane region" description="Helical" evidence="7">
    <location>
        <begin position="6"/>
        <end position="28"/>
    </location>
</feature>
<dbReference type="GO" id="GO:0005886">
    <property type="term" value="C:plasma membrane"/>
    <property type="evidence" value="ECO:0007669"/>
    <property type="project" value="UniProtKB-SubCell"/>
</dbReference>
<feature type="transmembrane region" description="Helical" evidence="7">
    <location>
        <begin position="123"/>
        <end position="139"/>
    </location>
</feature>
<keyword evidence="5 7" id="KW-1133">Transmembrane helix</keyword>
<keyword evidence="3" id="KW-1003">Cell membrane</keyword>
<keyword evidence="6 7" id="KW-0472">Membrane</keyword>
<evidence type="ECO:0000256" key="1">
    <source>
        <dbReference type="ARBA" id="ARBA00004651"/>
    </source>
</evidence>
<evidence type="ECO:0000256" key="2">
    <source>
        <dbReference type="ARBA" id="ARBA00005262"/>
    </source>
</evidence>
<dbReference type="Proteomes" id="UP000184275">
    <property type="component" value="Unassembled WGS sequence"/>
</dbReference>
<dbReference type="InterPro" id="IPR003370">
    <property type="entry name" value="Chromate_transpt"/>
</dbReference>
<evidence type="ECO:0000256" key="7">
    <source>
        <dbReference type="SAM" id="Phobius"/>
    </source>
</evidence>
<dbReference type="AlphaFoldDB" id="A0A1M6U1B4"/>
<evidence type="ECO:0000313" key="8">
    <source>
        <dbReference type="EMBL" id="SHK62986.1"/>
    </source>
</evidence>